<gene>
    <name evidence="1" type="ORF">CCMP2556_LOCUS47028</name>
</gene>
<proteinExistence type="predicted"/>
<feature type="non-terminal residue" evidence="1">
    <location>
        <position position="1"/>
    </location>
</feature>
<evidence type="ECO:0008006" key="3">
    <source>
        <dbReference type="Google" id="ProtNLM"/>
    </source>
</evidence>
<sequence>VDLSYFAVDDQAPGEISIDDLFAGRPGICVCQAADAAGFLQTIAQRTVSEEASALLVIGELQGLSAWAQDKVTSLVVPVRVGGRPAAATAALFQTGDVPLAIPKQVSVSAKDDNAAKVTTLTFQVVVKLAQELPKPMTIRAYLKHLGLESHFLIQEVWSTGWFCKGKKCPETQADYYHGFMKFPDDRLSKLLRFSGRAGFFCNPRDASRGPDKRYKVIPVGGLQCSEALVKLRDFPQHAGLVKAKQGFGIRVPLAHYQAAKELFTPGAPQSSDSEVDGPRRFFVMGVPRSVDRSRLKSVLKEFHWKAEVIKSTGVQTWLVRASAPPPARAFQLDGVSVLISEDDTPSSAIVAGQLLSATLKKVAVGVAPATLPPVGSGAVSSVRETRLSSLESQLATLQRDVKEQDEQQGLRLDAISSRTAQLEHGVSQLSSTASSLGQTVSDRLDQAFQNFEKRQDSQLADVIRRQSEMMQASEKVTADRLKFPVFSRETALVSAEVWESCRLLHVTVQAWDIPVHVLVMYLAPNAILGSLKYDSNCRIVAAAALLAERLMGPVLLVGDWNCPADSFEAVRLLGSNYGFADLAALWSERAGSPLEPTCAGATRHSFAFGNTEVQRFLGPVEVRHPFDLDKHAVLVVDVQFPRANPTVLRWLRPQPLADLVPDVERLSCLGGEVLPKLAESVRTSLAAHRPDEALLSWASTVEQVVCDAAEVDGRTRRAFVGRCSTDGPVAMNLAPPRVRFGRPGDVASPLLSLTLQQRRWLRQVRRRKALLKLLEALEVRGMLTGDLARVGALWRAVLASPGFGHSFAGWVLP</sequence>
<accession>A0ABP0RJN7</accession>
<comment type="caution">
    <text evidence="1">The sequence shown here is derived from an EMBL/GenBank/DDBJ whole genome shotgun (WGS) entry which is preliminary data.</text>
</comment>
<name>A0ABP0RJN7_9DINO</name>
<dbReference type="InterPro" id="IPR036691">
    <property type="entry name" value="Endo/exonu/phosph_ase_sf"/>
</dbReference>
<dbReference type="EMBL" id="CAXAMN010025940">
    <property type="protein sequence ID" value="CAK9099371.1"/>
    <property type="molecule type" value="Genomic_DNA"/>
</dbReference>
<organism evidence="1 2">
    <name type="scientific">Durusdinium trenchii</name>
    <dbReference type="NCBI Taxonomy" id="1381693"/>
    <lineage>
        <taxon>Eukaryota</taxon>
        <taxon>Sar</taxon>
        <taxon>Alveolata</taxon>
        <taxon>Dinophyceae</taxon>
        <taxon>Suessiales</taxon>
        <taxon>Symbiodiniaceae</taxon>
        <taxon>Durusdinium</taxon>
    </lineage>
</organism>
<dbReference type="Proteomes" id="UP001642484">
    <property type="component" value="Unassembled WGS sequence"/>
</dbReference>
<keyword evidence="2" id="KW-1185">Reference proteome</keyword>
<dbReference type="SUPFAM" id="SSF56219">
    <property type="entry name" value="DNase I-like"/>
    <property type="match status" value="1"/>
</dbReference>
<reference evidence="1 2" key="1">
    <citation type="submission" date="2024-02" db="EMBL/GenBank/DDBJ databases">
        <authorList>
            <person name="Chen Y."/>
            <person name="Shah S."/>
            <person name="Dougan E. K."/>
            <person name="Thang M."/>
            <person name="Chan C."/>
        </authorList>
    </citation>
    <scope>NUCLEOTIDE SEQUENCE [LARGE SCALE GENOMIC DNA]</scope>
</reference>
<evidence type="ECO:0000313" key="1">
    <source>
        <dbReference type="EMBL" id="CAK9099371.1"/>
    </source>
</evidence>
<protein>
    <recommendedName>
        <fullName evidence="3">Endonuclease/exonuclease/phosphatase domain-containing protein</fullName>
    </recommendedName>
</protein>
<evidence type="ECO:0000313" key="2">
    <source>
        <dbReference type="Proteomes" id="UP001642484"/>
    </source>
</evidence>